<dbReference type="InterPro" id="IPR027417">
    <property type="entry name" value="P-loop_NTPase"/>
</dbReference>
<evidence type="ECO:0000313" key="2">
    <source>
        <dbReference type="Proteomes" id="UP000598996"/>
    </source>
</evidence>
<comment type="caution">
    <text evidence="1">The sequence shown here is derived from an EMBL/GenBank/DDBJ whole genome shotgun (WGS) entry which is preliminary data.</text>
</comment>
<protein>
    <recommendedName>
        <fullName evidence="3">Double-GTPase 2 domain-containing protein</fullName>
    </recommendedName>
</protein>
<keyword evidence="2" id="KW-1185">Reference proteome</keyword>
<name>A0ABS1VU74_9ACTN</name>
<sequence>MATLACPYCYARINLREPWFRCTGRKPPGKEACKRSQDEAQVRELNNMELVLPSFEATSRGFRSINEATCPDCGVVSGVKVCSNCHSRLPATFGEGKSPLIAMAGAKHTGKTVFLRVLANQLRQGMGQRFGADVRLTGDVSFKTEDEGGHGFGDPSADLFPTGKLLAHTAAAKGGRREPMVFAWRQKRRLTGYDTTFLSFFDTAGEDLNKQDTVDNLGYLAAADALILVLDPFMIPQARDRLSLPPEALIKGTSTLDVVNRVTENLRTSHRIGGRKNIAIPVAVAFAKIDAFFDVLGEDHPLVRRPQPGPFYDDDSGRATHEHVKGLLHDWGASDIDTHLKHNYTTFRYFAISALGAEPDYRANRVDDRGVHPFRVDEPLLWLLSRFNVVPRSRAAR</sequence>
<evidence type="ECO:0008006" key="3">
    <source>
        <dbReference type="Google" id="ProtNLM"/>
    </source>
</evidence>
<accession>A0ABS1VU74</accession>
<dbReference type="EMBL" id="JAENHO010000008">
    <property type="protein sequence ID" value="MBL7258035.1"/>
    <property type="molecule type" value="Genomic_DNA"/>
</dbReference>
<proteinExistence type="predicted"/>
<dbReference type="Proteomes" id="UP000598996">
    <property type="component" value="Unassembled WGS sequence"/>
</dbReference>
<organism evidence="1 2">
    <name type="scientific">Paractinoplanes lichenicola</name>
    <dbReference type="NCBI Taxonomy" id="2802976"/>
    <lineage>
        <taxon>Bacteria</taxon>
        <taxon>Bacillati</taxon>
        <taxon>Actinomycetota</taxon>
        <taxon>Actinomycetes</taxon>
        <taxon>Micromonosporales</taxon>
        <taxon>Micromonosporaceae</taxon>
        <taxon>Paractinoplanes</taxon>
    </lineage>
</organism>
<reference evidence="1 2" key="1">
    <citation type="submission" date="2021-01" db="EMBL/GenBank/DDBJ databases">
        <title>Actinoplanes sp. nov. LDG1-01 isolated from lichen.</title>
        <authorList>
            <person name="Saeng-In P."/>
            <person name="Phongsopitanun W."/>
            <person name="Kanchanasin P."/>
            <person name="Yuki M."/>
            <person name="Kudo T."/>
            <person name="Ohkuma M."/>
            <person name="Tanasupawat S."/>
        </authorList>
    </citation>
    <scope>NUCLEOTIDE SEQUENCE [LARGE SCALE GENOMIC DNA]</scope>
    <source>
        <strain evidence="1 2">LDG1-01</strain>
    </source>
</reference>
<dbReference type="SUPFAM" id="SSF52540">
    <property type="entry name" value="P-loop containing nucleoside triphosphate hydrolases"/>
    <property type="match status" value="1"/>
</dbReference>
<dbReference type="RefSeq" id="WP_202994680.1">
    <property type="nucleotide sequence ID" value="NZ_JAENHO010000008.1"/>
</dbReference>
<evidence type="ECO:0000313" key="1">
    <source>
        <dbReference type="EMBL" id="MBL7258035.1"/>
    </source>
</evidence>
<gene>
    <name evidence="1" type="ORF">JKJ07_27390</name>
</gene>